<organism evidence="2 3">
    <name type="scientific">Blautia obeum</name>
    <dbReference type="NCBI Taxonomy" id="40520"/>
    <lineage>
        <taxon>Bacteria</taxon>
        <taxon>Bacillati</taxon>
        <taxon>Bacillota</taxon>
        <taxon>Clostridia</taxon>
        <taxon>Lachnospirales</taxon>
        <taxon>Lachnospiraceae</taxon>
        <taxon>Blautia</taxon>
    </lineage>
</organism>
<evidence type="ECO:0000259" key="1">
    <source>
        <dbReference type="Pfam" id="PF00535"/>
    </source>
</evidence>
<name>A0A414W1M5_9FIRM</name>
<dbReference type="Gene3D" id="3.90.550.10">
    <property type="entry name" value="Spore Coat Polysaccharide Biosynthesis Protein SpsA, Chain A"/>
    <property type="match status" value="1"/>
</dbReference>
<protein>
    <submittedName>
        <fullName evidence="2">Glycosyltransferase</fullName>
    </submittedName>
</protein>
<dbReference type="RefSeq" id="WP_118051037.1">
    <property type="nucleotide sequence ID" value="NZ_QRJH01000004.1"/>
</dbReference>
<dbReference type="PANTHER" id="PTHR22916:SF3">
    <property type="entry name" value="UDP-GLCNAC:BETAGAL BETA-1,3-N-ACETYLGLUCOSAMINYLTRANSFERASE-LIKE PROTEIN 1"/>
    <property type="match status" value="1"/>
</dbReference>
<gene>
    <name evidence="2" type="ORF">DW222_09555</name>
</gene>
<dbReference type="InterPro" id="IPR001173">
    <property type="entry name" value="Glyco_trans_2-like"/>
</dbReference>
<dbReference type="SUPFAM" id="SSF53448">
    <property type="entry name" value="Nucleotide-diphospho-sugar transferases"/>
    <property type="match status" value="1"/>
</dbReference>
<sequence>MNDIKVSVIVPVYNKEQKISKCLDSLINQTLREIEIVVVDDGSKDNSAEIVKKYCEKDSRVRYVKQDNQGPGAARNVGIINSKGRYIGFVDCDDYVEHEMYEIMYNAAEQNNCEVAVCQEKNVYVDDEGHVTNLGETHFPYNEITVVTGKMVLEWFLNFNYLSLNSACFKIVRKSVFVEKDIYFPDNYRYAEDLTICGGILSVAKSVAVIPKSLYIYEHESNTFSTSYTLKKAMDVYLDLMDVLKYLERAEYTGNINNFILGMSFSSKRQLYASSEKKNRNYQREKTVLLAKWKDIKKGIHPEFKGVDMPFMHKIKVIVSWMRLEKIMCYIINILSGIPFFRFMV</sequence>
<evidence type="ECO:0000313" key="3">
    <source>
        <dbReference type="Proteomes" id="UP000284024"/>
    </source>
</evidence>
<dbReference type="GO" id="GO:0016758">
    <property type="term" value="F:hexosyltransferase activity"/>
    <property type="evidence" value="ECO:0007669"/>
    <property type="project" value="UniProtKB-ARBA"/>
</dbReference>
<dbReference type="PANTHER" id="PTHR22916">
    <property type="entry name" value="GLYCOSYLTRANSFERASE"/>
    <property type="match status" value="1"/>
</dbReference>
<keyword evidence="2" id="KW-0808">Transferase</keyword>
<dbReference type="Proteomes" id="UP000284024">
    <property type="component" value="Unassembled WGS sequence"/>
</dbReference>
<evidence type="ECO:0000313" key="2">
    <source>
        <dbReference type="EMBL" id="RHH18567.1"/>
    </source>
</evidence>
<reference evidence="2 3" key="1">
    <citation type="submission" date="2018-08" db="EMBL/GenBank/DDBJ databases">
        <title>A genome reference for cultivated species of the human gut microbiota.</title>
        <authorList>
            <person name="Zou Y."/>
            <person name="Xue W."/>
            <person name="Luo G."/>
        </authorList>
    </citation>
    <scope>NUCLEOTIDE SEQUENCE [LARGE SCALE GENOMIC DNA]</scope>
    <source>
        <strain evidence="2 3">AM18-2AC</strain>
    </source>
</reference>
<dbReference type="InterPro" id="IPR029044">
    <property type="entry name" value="Nucleotide-diphossugar_trans"/>
</dbReference>
<accession>A0A414W1M5</accession>
<dbReference type="Pfam" id="PF00535">
    <property type="entry name" value="Glycos_transf_2"/>
    <property type="match status" value="1"/>
</dbReference>
<feature type="domain" description="Glycosyltransferase 2-like" evidence="1">
    <location>
        <begin position="7"/>
        <end position="177"/>
    </location>
</feature>
<proteinExistence type="predicted"/>
<dbReference type="EMBL" id="QRJH01000004">
    <property type="protein sequence ID" value="RHH18567.1"/>
    <property type="molecule type" value="Genomic_DNA"/>
</dbReference>
<comment type="caution">
    <text evidence="2">The sequence shown here is derived from an EMBL/GenBank/DDBJ whole genome shotgun (WGS) entry which is preliminary data.</text>
</comment>
<dbReference type="CDD" id="cd00761">
    <property type="entry name" value="Glyco_tranf_GTA_type"/>
    <property type="match status" value="1"/>
</dbReference>
<dbReference type="AlphaFoldDB" id="A0A414W1M5"/>